<evidence type="ECO:0000313" key="3">
    <source>
        <dbReference type="EMBL" id="JAT51855.1"/>
    </source>
</evidence>
<dbReference type="EMBL" id="GDJX01016081">
    <property type="protein sequence ID" value="JAT51855.1"/>
    <property type="molecule type" value="Transcribed_RNA"/>
</dbReference>
<feature type="compositionally biased region" description="Basic and acidic residues" evidence="2">
    <location>
        <begin position="514"/>
        <end position="536"/>
    </location>
</feature>
<feature type="region of interest" description="Disordered" evidence="2">
    <location>
        <begin position="136"/>
        <end position="156"/>
    </location>
</feature>
<dbReference type="PANTHER" id="PTHR47490:SF2">
    <property type="entry name" value="PROTEIN BLISTER"/>
    <property type="match status" value="1"/>
</dbReference>
<feature type="coiled-coil region" evidence="1">
    <location>
        <begin position="540"/>
        <end position="616"/>
    </location>
</feature>
<accession>A0A1D1YB45</accession>
<reference evidence="3" key="1">
    <citation type="submission" date="2015-07" db="EMBL/GenBank/DDBJ databases">
        <title>Transcriptome Assembly of Anthurium amnicola.</title>
        <authorList>
            <person name="Suzuki J."/>
        </authorList>
    </citation>
    <scope>NUCLEOTIDE SEQUENCE</scope>
</reference>
<evidence type="ECO:0000256" key="2">
    <source>
        <dbReference type="SAM" id="MobiDB-lite"/>
    </source>
</evidence>
<feature type="compositionally biased region" description="Basic and acidic residues" evidence="2">
    <location>
        <begin position="223"/>
        <end position="232"/>
    </location>
</feature>
<feature type="region of interest" description="Disordered" evidence="2">
    <location>
        <begin position="393"/>
        <end position="424"/>
    </location>
</feature>
<feature type="compositionally biased region" description="Low complexity" evidence="2">
    <location>
        <begin position="400"/>
        <end position="413"/>
    </location>
</feature>
<feature type="compositionally biased region" description="Polar residues" evidence="2">
    <location>
        <begin position="499"/>
        <end position="512"/>
    </location>
</feature>
<name>A0A1D1YB45_9ARAE</name>
<dbReference type="AlphaFoldDB" id="A0A1D1YB45"/>
<feature type="region of interest" description="Disordered" evidence="2">
    <location>
        <begin position="1"/>
        <end position="72"/>
    </location>
</feature>
<keyword evidence="1" id="KW-0175">Coiled coil</keyword>
<dbReference type="InterPro" id="IPR044194">
    <property type="entry name" value="BLISTER"/>
</dbReference>
<feature type="coiled-coil region" evidence="1">
    <location>
        <begin position="645"/>
        <end position="707"/>
    </location>
</feature>
<feature type="non-terminal residue" evidence="3">
    <location>
        <position position="1"/>
    </location>
</feature>
<dbReference type="PANTHER" id="PTHR47490">
    <property type="entry name" value="PROTEIN BLISTER"/>
    <property type="match status" value="1"/>
</dbReference>
<proteinExistence type="predicted"/>
<organism evidence="3">
    <name type="scientific">Anthurium amnicola</name>
    <dbReference type="NCBI Taxonomy" id="1678845"/>
    <lineage>
        <taxon>Eukaryota</taxon>
        <taxon>Viridiplantae</taxon>
        <taxon>Streptophyta</taxon>
        <taxon>Embryophyta</taxon>
        <taxon>Tracheophyta</taxon>
        <taxon>Spermatophyta</taxon>
        <taxon>Magnoliopsida</taxon>
        <taxon>Liliopsida</taxon>
        <taxon>Araceae</taxon>
        <taxon>Pothoideae</taxon>
        <taxon>Potheae</taxon>
        <taxon>Anthurium</taxon>
    </lineage>
</organism>
<protein>
    <submittedName>
        <fullName evidence="3">Protein Daple</fullName>
    </submittedName>
</protein>
<evidence type="ECO:0000256" key="1">
    <source>
        <dbReference type="SAM" id="Coils"/>
    </source>
</evidence>
<gene>
    <name evidence="3" type="primary">CCDC88C_0</name>
    <name evidence="3" type="ORF">g.48927</name>
</gene>
<sequence length="907" mass="99588">PSFPHLFTILPPPSSATPPGKWNHRLPYASPEAHSLLPLSCPPPPPPISPAIPRSRRPGSPPIPAGFLVGGGRRRGTGLPGVLWEGRSAGGVGWPCRVSNSSRMASAEVLHNAASASSRKQGHLEAGKRRLEEFRKKKAEGKAKKAASTGQLLSPDVNHYEHFLQERERVSDRATQNGDNSTAIEMSRVTAAYENNVAASSQSTAADLSRVPEAISVNNDSSSHTDHLSLEHTEDDGPGLYKSSVFSRLIDSHYPRGSEKIDLSSTIEPAKELPDESARGQQSAIYPVSANSSFQVKNNHSTVYSVDAQSEGQKSSSENFQSNPFYLPGGFKQNMGLFSSTPDENTATVYEDVAGVEERSHDVKNHDSSMGLNITVKKSNDSISQDLDSDREPWHLLQPSSANSSTTFRSSLSQNPLSSTISGPGAWRSRPSFLDFLNVPRPSSISHSPFSQSGKSDPLVPLNSSKLHTAEAHTLSSQMSEDDDFQRSGTLIDPYSFGSKESNVNSSASLSDGKQLREEVRDVDRKEVQDFPGSTKDEDFAALEQHIEDLTQEKFSLQRALESSRTLAESLAVENSSLTESFNQQGEAVNQLKSDMERLQEEIKAKMMALKSVKMEYTNAQLECSAADERAKILASEVIGLEEKALRLRSNELKLEKQLENSNAEINSYKKKVSSLEKERQDFQSTIEALQEEKKLLQSKLRKASSNGKAIDSGRASATKKDVFTSTEDLVIEASNLVDREHATEGMSSSAINSDQEMESAALHSSNVPMSSFQSETRSLFVPDTSGVIPGYQLRMIDNINSLVSELALEKEALMQELRVQSTNNSKLMDLNKELSQKLETQTQRLELLTAQHMANENIPARSVHIQSTQDITPYTDEGDEVVERVLSWIMKLFPGGPTKRRTSKFL</sequence>
<dbReference type="Gene3D" id="1.10.287.1490">
    <property type="match status" value="1"/>
</dbReference>
<feature type="region of interest" description="Disordered" evidence="2">
    <location>
        <begin position="217"/>
        <end position="237"/>
    </location>
</feature>
<feature type="compositionally biased region" description="Pro residues" evidence="2">
    <location>
        <begin position="40"/>
        <end position="50"/>
    </location>
</feature>
<feature type="coiled-coil region" evidence="1">
    <location>
        <begin position="797"/>
        <end position="852"/>
    </location>
</feature>
<dbReference type="GO" id="GO:0040008">
    <property type="term" value="P:regulation of growth"/>
    <property type="evidence" value="ECO:0007669"/>
    <property type="project" value="InterPro"/>
</dbReference>
<feature type="region of interest" description="Disordered" evidence="2">
    <location>
        <begin position="473"/>
        <end position="536"/>
    </location>
</feature>